<reference evidence="1 2" key="1">
    <citation type="journal article" date="2004" name="Nucleic Acids Res.">
        <title>Unique features revealed by the genome sequence of Acinetobacter sp. ADP1, a versatile and naturally transformation competent bacterium.</title>
        <authorList>
            <person name="Barbe V."/>
            <person name="Vallenet D."/>
            <person name="Fonknechten N."/>
            <person name="Kreimeyer A."/>
            <person name="Oztas S."/>
            <person name="Labarre L."/>
            <person name="Cruveiller S."/>
            <person name="Robert C."/>
            <person name="Duprat S."/>
            <person name="Wincker P."/>
            <person name="Ornston L.N."/>
            <person name="Weissenbach J."/>
            <person name="Marliere P."/>
            <person name="Cohen G.N."/>
            <person name="Medigue C."/>
        </authorList>
    </citation>
    <scope>NUCLEOTIDE SEQUENCE [LARGE SCALE GENOMIC DNA]</scope>
    <source>
        <strain evidence="2">ATCC 33305 / BD413 / ADP1</strain>
    </source>
</reference>
<name>Q6FDY5_ACIAD</name>
<evidence type="ECO:0000313" key="1">
    <source>
        <dbReference type="EMBL" id="CAG67723.1"/>
    </source>
</evidence>
<dbReference type="HOGENOM" id="CLU_2949576_0_0_6"/>
<dbReference type="BioCyc" id="ASP62977:ACIAD_RS03800-MONOMER"/>
<protein>
    <submittedName>
        <fullName evidence="1">Uncharacterized protein</fullName>
    </submittedName>
</protein>
<dbReference type="GeneID" id="45233288"/>
<accession>Q6FDY5</accession>
<dbReference type="EMBL" id="CR543861">
    <property type="protein sequence ID" value="CAG67723.1"/>
    <property type="molecule type" value="Genomic_DNA"/>
</dbReference>
<dbReference type="KEGG" id="aci:ACIAD0821"/>
<evidence type="ECO:0000313" key="2">
    <source>
        <dbReference type="Proteomes" id="UP000000430"/>
    </source>
</evidence>
<dbReference type="Proteomes" id="UP000000430">
    <property type="component" value="Chromosome"/>
</dbReference>
<dbReference type="RefSeq" id="WP_004922277.1">
    <property type="nucleotide sequence ID" value="NC_005966.1"/>
</dbReference>
<proteinExistence type="predicted"/>
<dbReference type="OrthoDB" id="8253226at2"/>
<organism evidence="1 2">
    <name type="scientific">Acinetobacter baylyi (strain ATCC 33305 / BD413 / ADP1)</name>
    <dbReference type="NCBI Taxonomy" id="62977"/>
    <lineage>
        <taxon>Bacteria</taxon>
        <taxon>Pseudomonadati</taxon>
        <taxon>Pseudomonadota</taxon>
        <taxon>Gammaproteobacteria</taxon>
        <taxon>Moraxellales</taxon>
        <taxon>Moraxellaceae</taxon>
        <taxon>Acinetobacter</taxon>
    </lineage>
</organism>
<dbReference type="AlphaFoldDB" id="Q6FDY5"/>
<sequence>MGNTISDEAAQFYSSLSFGLSVKKSFDQAQAAQLLKGIYEVDTPRLYVKNVLVEEESFY</sequence>
<gene>
    <name evidence="1" type="ordered locus">ACIAD0821</name>
</gene>